<name>A0A0E9Q0D1_ANGAN</name>
<dbReference type="EMBL" id="GBXM01098605">
    <property type="protein sequence ID" value="JAH09972.1"/>
    <property type="molecule type" value="Transcribed_RNA"/>
</dbReference>
<dbReference type="AlphaFoldDB" id="A0A0E9Q0D1"/>
<proteinExistence type="predicted"/>
<sequence>MFQNIIKLHRDIKYLSCHIKEYAH</sequence>
<protein>
    <submittedName>
        <fullName evidence="1">Uncharacterized protein</fullName>
    </submittedName>
</protein>
<evidence type="ECO:0000313" key="1">
    <source>
        <dbReference type="EMBL" id="JAH09972.1"/>
    </source>
</evidence>
<reference evidence="1" key="1">
    <citation type="submission" date="2014-11" db="EMBL/GenBank/DDBJ databases">
        <authorList>
            <person name="Amaro Gonzalez C."/>
        </authorList>
    </citation>
    <scope>NUCLEOTIDE SEQUENCE</scope>
</reference>
<organism evidence="1">
    <name type="scientific">Anguilla anguilla</name>
    <name type="common">European freshwater eel</name>
    <name type="synonym">Muraena anguilla</name>
    <dbReference type="NCBI Taxonomy" id="7936"/>
    <lineage>
        <taxon>Eukaryota</taxon>
        <taxon>Metazoa</taxon>
        <taxon>Chordata</taxon>
        <taxon>Craniata</taxon>
        <taxon>Vertebrata</taxon>
        <taxon>Euteleostomi</taxon>
        <taxon>Actinopterygii</taxon>
        <taxon>Neopterygii</taxon>
        <taxon>Teleostei</taxon>
        <taxon>Anguilliformes</taxon>
        <taxon>Anguillidae</taxon>
        <taxon>Anguilla</taxon>
    </lineage>
</organism>
<reference evidence="1" key="2">
    <citation type="journal article" date="2015" name="Fish Shellfish Immunol.">
        <title>Early steps in the European eel (Anguilla anguilla)-Vibrio vulnificus interaction in the gills: Role of the RtxA13 toxin.</title>
        <authorList>
            <person name="Callol A."/>
            <person name="Pajuelo D."/>
            <person name="Ebbesson L."/>
            <person name="Teles M."/>
            <person name="MacKenzie S."/>
            <person name="Amaro C."/>
        </authorList>
    </citation>
    <scope>NUCLEOTIDE SEQUENCE</scope>
</reference>
<accession>A0A0E9Q0D1</accession>